<keyword evidence="2" id="KW-0408">Iron</keyword>
<dbReference type="GO" id="GO:0051536">
    <property type="term" value="F:iron-sulfur cluster binding"/>
    <property type="evidence" value="ECO:0007669"/>
    <property type="project" value="UniProtKB-KW"/>
</dbReference>
<gene>
    <name evidence="4" type="ORF">BED41_08365</name>
</gene>
<evidence type="ECO:0000313" key="4">
    <source>
        <dbReference type="EMBL" id="ANZ45089.1"/>
    </source>
</evidence>
<dbReference type="KEGG" id="cpor:BED41_08365"/>
<dbReference type="OrthoDB" id="9804603at2"/>
<proteinExistence type="predicted"/>
<dbReference type="GO" id="GO:0046872">
    <property type="term" value="F:metal ion binding"/>
    <property type="evidence" value="ECO:0007669"/>
    <property type="project" value="UniProtKB-KW"/>
</dbReference>
<keyword evidence="5" id="KW-1185">Reference proteome</keyword>
<dbReference type="RefSeq" id="WP_066744806.1">
    <property type="nucleotide sequence ID" value="NZ_CALCLR010000108.1"/>
</dbReference>
<protein>
    <submittedName>
        <fullName evidence="4">Ferredoxin</fullName>
    </submittedName>
</protein>
<organism evidence="4 5">
    <name type="scientific">Cloacibacillus porcorum</name>
    <dbReference type="NCBI Taxonomy" id="1197717"/>
    <lineage>
        <taxon>Bacteria</taxon>
        <taxon>Thermotogati</taxon>
        <taxon>Synergistota</taxon>
        <taxon>Synergistia</taxon>
        <taxon>Synergistales</taxon>
        <taxon>Synergistaceae</taxon>
        <taxon>Cloacibacillus</taxon>
    </lineage>
</organism>
<dbReference type="AlphaFoldDB" id="A0A1B2I540"/>
<dbReference type="SUPFAM" id="SSF54862">
    <property type="entry name" value="4Fe-4S ferredoxins"/>
    <property type="match status" value="1"/>
</dbReference>
<dbReference type="InterPro" id="IPR017896">
    <property type="entry name" value="4Fe4S_Fe-S-bd"/>
</dbReference>
<dbReference type="EMBL" id="CP016757">
    <property type="protein sequence ID" value="ANZ45089.1"/>
    <property type="molecule type" value="Genomic_DNA"/>
</dbReference>
<sequence>MAKKFNIDVVEKWCKGCGLCIAICPKKVLELNDQVKSVAVRPEDCIGCRQCENICPDLAITVKECE</sequence>
<dbReference type="PANTHER" id="PTHR43122:SF1">
    <property type="entry name" value="IRON-SULFUR-BINDING PROTEIN"/>
    <property type="match status" value="1"/>
</dbReference>
<keyword evidence="3" id="KW-0411">Iron-sulfur</keyword>
<dbReference type="PANTHER" id="PTHR43122">
    <property type="entry name" value="FERREDOXIN SUBUNIT OF PYRUVATE:FLAVODOXIN OXIDOREDUCTASE-RELATED"/>
    <property type="match status" value="1"/>
</dbReference>
<dbReference type="Gene3D" id="3.30.70.20">
    <property type="match status" value="1"/>
</dbReference>
<dbReference type="PROSITE" id="PS51379">
    <property type="entry name" value="4FE4S_FER_2"/>
    <property type="match status" value="2"/>
</dbReference>
<reference evidence="4" key="1">
    <citation type="submission" date="2016-08" db="EMBL/GenBank/DDBJ databases">
        <title>Complete genome of Cloacibacillus porcorum.</title>
        <authorList>
            <person name="Looft T."/>
            <person name="Bayles D.O."/>
            <person name="Alt D.P."/>
        </authorList>
    </citation>
    <scope>NUCLEOTIDE SEQUENCE [LARGE SCALE GENOMIC DNA]</scope>
    <source>
        <strain evidence="4">CL-84</strain>
    </source>
</reference>
<evidence type="ECO:0000256" key="3">
    <source>
        <dbReference type="ARBA" id="ARBA00023014"/>
    </source>
</evidence>
<keyword evidence="1" id="KW-0479">Metal-binding</keyword>
<evidence type="ECO:0000313" key="5">
    <source>
        <dbReference type="Proteomes" id="UP000093044"/>
    </source>
</evidence>
<dbReference type="GeneID" id="83057864"/>
<name>A0A1B2I540_9BACT</name>
<evidence type="ECO:0000256" key="2">
    <source>
        <dbReference type="ARBA" id="ARBA00023004"/>
    </source>
</evidence>
<dbReference type="Pfam" id="PF12838">
    <property type="entry name" value="Fer4_7"/>
    <property type="match status" value="1"/>
</dbReference>
<dbReference type="Proteomes" id="UP000093044">
    <property type="component" value="Chromosome"/>
</dbReference>
<accession>A0A1B2I540</accession>
<dbReference type="PROSITE" id="PS00198">
    <property type="entry name" value="4FE4S_FER_1"/>
    <property type="match status" value="1"/>
</dbReference>
<evidence type="ECO:0000256" key="1">
    <source>
        <dbReference type="ARBA" id="ARBA00022723"/>
    </source>
</evidence>
<dbReference type="STRING" id="1197717.BED41_08365"/>
<dbReference type="InterPro" id="IPR017900">
    <property type="entry name" value="4Fe4S_Fe_S_CS"/>
</dbReference>